<keyword evidence="1" id="KW-1133">Transmembrane helix</keyword>
<comment type="caution">
    <text evidence="2">The sequence shown here is derived from an EMBL/GenBank/DDBJ whole genome shotgun (WGS) entry which is preliminary data.</text>
</comment>
<keyword evidence="1" id="KW-0812">Transmembrane</keyword>
<feature type="transmembrane region" description="Helical" evidence="1">
    <location>
        <begin position="161"/>
        <end position="179"/>
    </location>
</feature>
<evidence type="ECO:0000313" key="2">
    <source>
        <dbReference type="EMBL" id="MDO5975223.1"/>
    </source>
</evidence>
<keyword evidence="1" id="KW-0472">Membrane</keyword>
<organism evidence="2 3">
    <name type="scientific">Flavivirga jejuensis</name>
    <dbReference type="NCBI Taxonomy" id="870487"/>
    <lineage>
        <taxon>Bacteria</taxon>
        <taxon>Pseudomonadati</taxon>
        <taxon>Bacteroidota</taxon>
        <taxon>Flavobacteriia</taxon>
        <taxon>Flavobacteriales</taxon>
        <taxon>Flavobacteriaceae</taxon>
        <taxon>Flavivirga</taxon>
    </lineage>
</organism>
<evidence type="ECO:0000256" key="1">
    <source>
        <dbReference type="SAM" id="Phobius"/>
    </source>
</evidence>
<dbReference type="Proteomes" id="UP001176806">
    <property type="component" value="Unassembled WGS sequence"/>
</dbReference>
<keyword evidence="3" id="KW-1185">Reference proteome</keyword>
<feature type="transmembrane region" description="Helical" evidence="1">
    <location>
        <begin position="20"/>
        <end position="39"/>
    </location>
</feature>
<feature type="transmembrane region" description="Helical" evidence="1">
    <location>
        <begin position="185"/>
        <end position="201"/>
    </location>
</feature>
<evidence type="ECO:0000313" key="3">
    <source>
        <dbReference type="Proteomes" id="UP001176806"/>
    </source>
</evidence>
<dbReference type="RefSeq" id="WP_303302398.1">
    <property type="nucleotide sequence ID" value="NZ_BAABDA010000035.1"/>
</dbReference>
<gene>
    <name evidence="2" type="ORF">Q4Q40_13580</name>
</gene>
<proteinExistence type="predicted"/>
<evidence type="ECO:0008006" key="4">
    <source>
        <dbReference type="Google" id="ProtNLM"/>
    </source>
</evidence>
<accession>A0ABT8WPY1</accession>
<protein>
    <recommendedName>
        <fullName evidence="4">ABC transmembrane type-1 domain-containing protein</fullName>
    </recommendedName>
</protein>
<dbReference type="EMBL" id="JAUOEL010000004">
    <property type="protein sequence ID" value="MDO5975223.1"/>
    <property type="molecule type" value="Genomic_DNA"/>
</dbReference>
<sequence length="225" mass="26388">MMNNSIEKAINSIPYFFYDLFAYIIPSAILVFTMFIEILTKYSNSKSENIVLKNLKEIFYEIVSHDSWVYELIFSLIFLGALYSLGLIISSSSIYLTKSLKLIEWLKSRKIIINLYQKIGINNKQDEISTNLGSLMLKLAKKIDIKPLVYSEMVKRYTRVIMLRNLAFVTLLLLIIGVIINYSRAKLLIESLIFIFIYISFRNRHKWFNAQLNYFLKNESVKTND</sequence>
<reference evidence="2" key="1">
    <citation type="submission" date="2023-07" db="EMBL/GenBank/DDBJ databases">
        <title>Two novel species in the genus Flavivirga.</title>
        <authorList>
            <person name="Kwon K."/>
        </authorList>
    </citation>
    <scope>NUCLEOTIDE SEQUENCE</scope>
    <source>
        <strain evidence="2">KACC 14158</strain>
    </source>
</reference>
<feature type="transmembrane region" description="Helical" evidence="1">
    <location>
        <begin position="72"/>
        <end position="97"/>
    </location>
</feature>
<name>A0ABT8WPY1_9FLAO</name>